<evidence type="ECO:0000313" key="2">
    <source>
        <dbReference type="EMBL" id="ELW70375.1"/>
    </source>
</evidence>
<feature type="region of interest" description="Disordered" evidence="1">
    <location>
        <begin position="221"/>
        <end position="246"/>
    </location>
</feature>
<dbReference type="EMBL" id="KB320497">
    <property type="protein sequence ID" value="ELW70375.1"/>
    <property type="molecule type" value="Genomic_DNA"/>
</dbReference>
<accession>L9L5C9</accession>
<gene>
    <name evidence="2" type="ORF">TREES_T100002605</name>
</gene>
<organism evidence="2 3">
    <name type="scientific">Tupaia chinensis</name>
    <name type="common">Chinese tree shrew</name>
    <name type="synonym">Tupaia belangeri chinensis</name>
    <dbReference type="NCBI Taxonomy" id="246437"/>
    <lineage>
        <taxon>Eukaryota</taxon>
        <taxon>Metazoa</taxon>
        <taxon>Chordata</taxon>
        <taxon>Craniata</taxon>
        <taxon>Vertebrata</taxon>
        <taxon>Euteleostomi</taxon>
        <taxon>Mammalia</taxon>
        <taxon>Eutheria</taxon>
        <taxon>Euarchontoglires</taxon>
        <taxon>Scandentia</taxon>
        <taxon>Tupaiidae</taxon>
        <taxon>Tupaia</taxon>
    </lineage>
</organism>
<protein>
    <submittedName>
        <fullName evidence="2">Protein artemis</fullName>
    </submittedName>
</protein>
<reference evidence="3" key="2">
    <citation type="journal article" date="2013" name="Nat. Commun.">
        <title>Genome of the Chinese tree shrew.</title>
        <authorList>
            <person name="Fan Y."/>
            <person name="Huang Z.Y."/>
            <person name="Cao C.C."/>
            <person name="Chen C.S."/>
            <person name="Chen Y.X."/>
            <person name="Fan D.D."/>
            <person name="He J."/>
            <person name="Hou H.L."/>
            <person name="Hu L."/>
            <person name="Hu X.T."/>
            <person name="Jiang X.T."/>
            <person name="Lai R."/>
            <person name="Lang Y.S."/>
            <person name="Liang B."/>
            <person name="Liao S.G."/>
            <person name="Mu D."/>
            <person name="Ma Y.Y."/>
            <person name="Niu Y.Y."/>
            <person name="Sun X.Q."/>
            <person name="Xia J.Q."/>
            <person name="Xiao J."/>
            <person name="Xiong Z.Q."/>
            <person name="Xu L."/>
            <person name="Yang L."/>
            <person name="Zhang Y."/>
            <person name="Zhao W."/>
            <person name="Zhao X.D."/>
            <person name="Zheng Y.T."/>
            <person name="Zhou J.M."/>
            <person name="Zhu Y.B."/>
            <person name="Zhang G.J."/>
            <person name="Wang J."/>
            <person name="Yao Y.G."/>
        </authorList>
    </citation>
    <scope>NUCLEOTIDE SEQUENCE [LARGE SCALE GENOMIC DNA]</scope>
</reference>
<name>L9L5C9_TUPCH</name>
<sequence length="315" mass="34660">MHLTVHPANHCNLNACWVRDAAFPGKDPEELVGIDGILELVRSWITRSPYHVVWLNCKAAYGYEYLFTNLSEEFGVQEGQQRTLALQNPTALARNSGQHRLQKNPLRCDRLRQKTMDEDSRACARRGDGAQPAFIKPPRKVKGPQRTHSVLQRSYFSNLPLASLLPSGRQTKAGYRWMAHLHGQPLCSPDCLRVLGKPAVLAPRKCRESCAIAPQARSKPCSKPSCGTASGGHTTRWETHSKGRGQVRMQCTPPGVQRNANLYPGTPAQLTHSSVPALLQGAGHGPRPHSHEKASTALGSTLAPVRAMVEVTRKE</sequence>
<keyword evidence="3" id="KW-1185">Reference proteome</keyword>
<dbReference type="AlphaFoldDB" id="L9L5C9"/>
<dbReference type="InParanoid" id="L9L5C9"/>
<reference evidence="3" key="1">
    <citation type="submission" date="2012-07" db="EMBL/GenBank/DDBJ databases">
        <title>Genome of the Chinese tree shrew, a rising model animal genetically related to primates.</title>
        <authorList>
            <person name="Zhang G."/>
            <person name="Fan Y."/>
            <person name="Yao Y."/>
            <person name="Huang Z."/>
        </authorList>
    </citation>
    <scope>NUCLEOTIDE SEQUENCE [LARGE SCALE GENOMIC DNA]</scope>
</reference>
<dbReference type="STRING" id="246437.L9L5C9"/>
<dbReference type="Proteomes" id="UP000011518">
    <property type="component" value="Unassembled WGS sequence"/>
</dbReference>
<evidence type="ECO:0000313" key="3">
    <source>
        <dbReference type="Proteomes" id="UP000011518"/>
    </source>
</evidence>
<evidence type="ECO:0000256" key="1">
    <source>
        <dbReference type="SAM" id="MobiDB-lite"/>
    </source>
</evidence>
<proteinExistence type="predicted"/>